<feature type="repeat" description="TPR" evidence="3">
    <location>
        <begin position="752"/>
        <end position="785"/>
    </location>
</feature>
<evidence type="ECO:0000256" key="3">
    <source>
        <dbReference type="PROSITE-ProRule" id="PRU00339"/>
    </source>
</evidence>
<keyword evidence="1" id="KW-0677">Repeat</keyword>
<dbReference type="SUPFAM" id="SSF48452">
    <property type="entry name" value="TPR-like"/>
    <property type="match status" value="2"/>
</dbReference>
<protein>
    <submittedName>
        <fullName evidence="7">Tetratricopeptide repeat protein</fullName>
    </submittedName>
</protein>
<evidence type="ECO:0000313" key="8">
    <source>
        <dbReference type="Proteomes" id="UP000317648"/>
    </source>
</evidence>
<dbReference type="Pfam" id="PF14559">
    <property type="entry name" value="TPR_19"/>
    <property type="match status" value="2"/>
</dbReference>
<dbReference type="Pfam" id="PF13485">
    <property type="entry name" value="Peptidase_MA_2"/>
    <property type="match status" value="1"/>
</dbReference>
<dbReference type="InterPro" id="IPR051685">
    <property type="entry name" value="Ycf3/AcsC/BcsC/TPR_MFPF"/>
</dbReference>
<keyword evidence="8" id="KW-1185">Reference proteome</keyword>
<dbReference type="SMART" id="SM00028">
    <property type="entry name" value="TPR"/>
    <property type="match status" value="12"/>
</dbReference>
<evidence type="ECO:0000256" key="2">
    <source>
        <dbReference type="ARBA" id="ARBA00022803"/>
    </source>
</evidence>
<dbReference type="AlphaFoldDB" id="A0A518E0S4"/>
<dbReference type="PANTHER" id="PTHR44943">
    <property type="entry name" value="CELLULOSE SYNTHASE OPERON PROTEIN C"/>
    <property type="match status" value="1"/>
</dbReference>
<dbReference type="PROSITE" id="PS50293">
    <property type="entry name" value="TPR_REGION"/>
    <property type="match status" value="1"/>
</dbReference>
<feature type="domain" description="Peptidase MA-like" evidence="6">
    <location>
        <begin position="556"/>
        <end position="686"/>
    </location>
</feature>
<accession>A0A518E0S4</accession>
<keyword evidence="2 3" id="KW-0802">TPR repeat</keyword>
<evidence type="ECO:0000256" key="4">
    <source>
        <dbReference type="SAM" id="MobiDB-lite"/>
    </source>
</evidence>
<dbReference type="PANTHER" id="PTHR44943:SF4">
    <property type="entry name" value="TPR REPEAT-CONTAINING PROTEIN MJ0798"/>
    <property type="match status" value="1"/>
</dbReference>
<proteinExistence type="predicted"/>
<feature type="repeat" description="TPR" evidence="3">
    <location>
        <begin position="888"/>
        <end position="921"/>
    </location>
</feature>
<evidence type="ECO:0000259" key="6">
    <source>
        <dbReference type="Pfam" id="PF13485"/>
    </source>
</evidence>
<gene>
    <name evidence="7" type="ORF">Pla8534_55360</name>
</gene>
<evidence type="ECO:0000256" key="5">
    <source>
        <dbReference type="SAM" id="SignalP"/>
    </source>
</evidence>
<evidence type="ECO:0000313" key="7">
    <source>
        <dbReference type="EMBL" id="QDU97683.1"/>
    </source>
</evidence>
<dbReference type="PROSITE" id="PS50005">
    <property type="entry name" value="TPR"/>
    <property type="match status" value="4"/>
</dbReference>
<dbReference type="KEGG" id="lcre:Pla8534_55360"/>
<feature type="signal peptide" evidence="5">
    <location>
        <begin position="1"/>
        <end position="27"/>
    </location>
</feature>
<feature type="repeat" description="TPR" evidence="3">
    <location>
        <begin position="114"/>
        <end position="147"/>
    </location>
</feature>
<dbReference type="InterPro" id="IPR039568">
    <property type="entry name" value="Peptidase_MA-like_dom"/>
</dbReference>
<dbReference type="InterPro" id="IPR011990">
    <property type="entry name" value="TPR-like_helical_dom_sf"/>
</dbReference>
<dbReference type="InterPro" id="IPR019734">
    <property type="entry name" value="TPR_rpt"/>
</dbReference>
<organism evidence="7 8">
    <name type="scientific">Lignipirellula cremea</name>
    <dbReference type="NCBI Taxonomy" id="2528010"/>
    <lineage>
        <taxon>Bacteria</taxon>
        <taxon>Pseudomonadati</taxon>
        <taxon>Planctomycetota</taxon>
        <taxon>Planctomycetia</taxon>
        <taxon>Pirellulales</taxon>
        <taxon>Pirellulaceae</taxon>
        <taxon>Lignipirellula</taxon>
    </lineage>
</organism>
<evidence type="ECO:0000256" key="1">
    <source>
        <dbReference type="ARBA" id="ARBA00022737"/>
    </source>
</evidence>
<dbReference type="EMBL" id="CP036433">
    <property type="protein sequence ID" value="QDU97683.1"/>
    <property type="molecule type" value="Genomic_DNA"/>
</dbReference>
<feature type="repeat" description="TPR" evidence="3">
    <location>
        <begin position="229"/>
        <end position="262"/>
    </location>
</feature>
<dbReference type="Gene3D" id="1.25.40.10">
    <property type="entry name" value="Tetratricopeptide repeat domain"/>
    <property type="match status" value="4"/>
</dbReference>
<keyword evidence="5" id="KW-0732">Signal</keyword>
<feature type="chain" id="PRO_5022050456" evidence="5">
    <location>
        <begin position="28"/>
        <end position="967"/>
    </location>
</feature>
<sequence precursor="true">MSCISVRSAWTAAAWGMLLLPALPLLAQDPAPPQEASQPADQDAADKPTEPETTLQLADRLRLTGRYAEAIKHYDQATGAAAAIGKSRALWETGEWTAAAETLKKLPPESADLPEVAAEQARQAFDQGDYPAARQAVERALKANPQQLWARWVQAELYRVSGQADAADKEYAWFLEYSRQARRMENPEDLHAVALAAAQVARWRRNSRLFSQLVNDYYPTALKKEANYWPAALESGRLFLEKYNETAALKEFDAALQINPNSAPAYAAKAQLALENYDLEAAQIALGQALQINPKLVAAMQSQADLHMLNFRTQEAIDVLKQALKTNPLDEATRGRLAAAYGALDGLSDPPSPRMAKVIAQAVEQNPECGQFYFHLAGALENQRRYPAAALYYAEAHQRLPRMIGPRGRLGLMYMRLGDEAQAGPLLTEAFAADPFNVRIKNTLAVLDLLQNYAVLETEHFILRFDRTHDELLARYAARYLEEDVYPDITAKLGYEPPEKSLFEIFSRSGRTTGHGWFSARMVGLPYVHTVGACAGKMVAIASPGDLPKPYNWAHVLKHEFTHVVNLQQTNFNIPHWFTEALAVLYENQPRPTAWLEVLAKRAADDDLFTLETINFGFARPKNGDDWTLAYCQAELYAEYMTATYGDDAPAKMLAAYAANQNTRQAILHCFKVEQEEFERGYRLFVNTELARFEPTSTTTLRDIPTLQKLLQENPDDAQATAEMAYAYLQRDEKPEARKLALAAQTLETNQPLAAYVLARIYLSIGDAAQAVKLLEAALQADPPQQNALALLAALRMKARHWAAAEQLYLRGQKSHPHPDRWLKALTALYLRSGEEEKLRGVLTSLAQIQGDSASVALKLAQLSAKRQEYEAARRWSQQAMQIDIQSAEAHALLAGALVGLEKYADAIEEFETALELDPERSDWRFALADACVQAGDKAKAKATLQALLKRDASYPGAEVLLESLEP</sequence>
<dbReference type="Proteomes" id="UP000317648">
    <property type="component" value="Chromosome"/>
</dbReference>
<dbReference type="Pfam" id="PF13432">
    <property type="entry name" value="TPR_16"/>
    <property type="match status" value="3"/>
</dbReference>
<dbReference type="OrthoDB" id="240178at2"/>
<reference evidence="7 8" key="1">
    <citation type="submission" date="2019-02" db="EMBL/GenBank/DDBJ databases">
        <title>Deep-cultivation of Planctomycetes and their phenomic and genomic characterization uncovers novel biology.</title>
        <authorList>
            <person name="Wiegand S."/>
            <person name="Jogler M."/>
            <person name="Boedeker C."/>
            <person name="Pinto D."/>
            <person name="Vollmers J."/>
            <person name="Rivas-Marin E."/>
            <person name="Kohn T."/>
            <person name="Peeters S.H."/>
            <person name="Heuer A."/>
            <person name="Rast P."/>
            <person name="Oberbeckmann S."/>
            <person name="Bunk B."/>
            <person name="Jeske O."/>
            <person name="Meyerdierks A."/>
            <person name="Storesund J.E."/>
            <person name="Kallscheuer N."/>
            <person name="Luecker S."/>
            <person name="Lage O.M."/>
            <person name="Pohl T."/>
            <person name="Merkel B.J."/>
            <person name="Hornburger P."/>
            <person name="Mueller R.-W."/>
            <person name="Bruemmer F."/>
            <person name="Labrenz M."/>
            <person name="Spormann A.M."/>
            <person name="Op den Camp H."/>
            <person name="Overmann J."/>
            <person name="Amann R."/>
            <person name="Jetten M.S.M."/>
            <person name="Mascher T."/>
            <person name="Medema M.H."/>
            <person name="Devos D.P."/>
            <person name="Kaster A.-K."/>
            <person name="Ovreas L."/>
            <person name="Rohde M."/>
            <person name="Galperin M.Y."/>
            <person name="Jogler C."/>
        </authorList>
    </citation>
    <scope>NUCLEOTIDE SEQUENCE [LARGE SCALE GENOMIC DNA]</scope>
    <source>
        <strain evidence="7 8">Pla85_3_4</strain>
    </source>
</reference>
<feature type="region of interest" description="Disordered" evidence="4">
    <location>
        <begin position="29"/>
        <end position="54"/>
    </location>
</feature>
<name>A0A518E0S4_9BACT</name>
<dbReference type="RefSeq" id="WP_145056445.1">
    <property type="nucleotide sequence ID" value="NZ_CP036433.1"/>
</dbReference>